<keyword evidence="3" id="KW-1185">Reference proteome</keyword>
<dbReference type="PANTHER" id="PTHR31377:SF0">
    <property type="entry name" value="AGMATINE DEIMINASE-RELATED"/>
    <property type="match status" value="1"/>
</dbReference>
<reference evidence="2 3" key="1">
    <citation type="submission" date="2022-10" db="EMBL/GenBank/DDBJ databases">
        <title>Aestuariibacter sp. AA17 isolated from Montipora capitata coral fragment.</title>
        <authorList>
            <person name="Emsley S.A."/>
            <person name="Pfannmuller K.M."/>
            <person name="Loughran R.M."/>
            <person name="Shlafstein M."/>
            <person name="Papke E."/>
            <person name="Saw J.H."/>
            <person name="Ushijima B."/>
            <person name="Videau P."/>
        </authorList>
    </citation>
    <scope>NUCLEOTIDE SEQUENCE [LARGE SCALE GENOMIC DNA]</scope>
    <source>
        <strain evidence="2 3">AA17</strain>
    </source>
</reference>
<protein>
    <submittedName>
        <fullName evidence="2">Agmatine deiminase family protein</fullName>
    </submittedName>
</protein>
<comment type="caution">
    <text evidence="2">The sequence shown here is derived from an EMBL/GenBank/DDBJ whole genome shotgun (WGS) entry which is preliminary data.</text>
</comment>
<accession>A0ABT3ADA9</accession>
<dbReference type="InterPro" id="IPR007466">
    <property type="entry name" value="Peptidyl-Arg-deiminase_porph"/>
</dbReference>
<name>A0ABT3ADA9_9ALTE</name>
<organism evidence="2 3">
    <name type="scientific">Fluctibacter corallii</name>
    <dbReference type="NCBI Taxonomy" id="2984329"/>
    <lineage>
        <taxon>Bacteria</taxon>
        <taxon>Pseudomonadati</taxon>
        <taxon>Pseudomonadota</taxon>
        <taxon>Gammaproteobacteria</taxon>
        <taxon>Alteromonadales</taxon>
        <taxon>Alteromonadaceae</taxon>
        <taxon>Fluctibacter</taxon>
    </lineage>
</organism>
<dbReference type="SUPFAM" id="SSF55909">
    <property type="entry name" value="Pentein"/>
    <property type="match status" value="1"/>
</dbReference>
<dbReference type="Proteomes" id="UP001652504">
    <property type="component" value="Unassembled WGS sequence"/>
</dbReference>
<dbReference type="Gene3D" id="3.75.10.10">
    <property type="entry name" value="L-arginine/glycine Amidinotransferase, Chain A"/>
    <property type="match status" value="1"/>
</dbReference>
<evidence type="ECO:0000256" key="1">
    <source>
        <dbReference type="ARBA" id="ARBA00022801"/>
    </source>
</evidence>
<evidence type="ECO:0000313" key="2">
    <source>
        <dbReference type="EMBL" id="MCV2886297.1"/>
    </source>
</evidence>
<dbReference type="RefSeq" id="WP_263713587.1">
    <property type="nucleotide sequence ID" value="NZ_JAOWKX010000010.1"/>
</dbReference>
<dbReference type="Pfam" id="PF04371">
    <property type="entry name" value="PAD_porph"/>
    <property type="match status" value="1"/>
</dbReference>
<evidence type="ECO:0000313" key="3">
    <source>
        <dbReference type="Proteomes" id="UP001652504"/>
    </source>
</evidence>
<sequence>MSSLHRLPAEWFPQEAVLLAWPDENTDWAPWLIQVRNTYLQLIDAINNAGAGVILLTRPSRVEEVKDTLGTHRNVLIVPADYNDTWLRDYGFLTCQSQSGEMLPIEFTFNGWGNKFDASKDNGINRSILSSLCQHDLKTFAEVVEGGALEIDDSGTLLSTRFCLTNPERNGEMSLDAYNALFKQALGAKNIIILENGHLEGDDTDGHIDTLVRFTPSNGVVIQSCFNRSSDSHFQGLNALVEEVRDALPNHDIFELPLPYIMNQDEERLPASYANYLITNQHVLVPIYQQPEDEEALSVIKAAYPDFSVVAIDGLPLVQQFGSVHCISMQIPKGTLKAEVLDDISKGVSVYDNN</sequence>
<dbReference type="EMBL" id="JAOWKX010000010">
    <property type="protein sequence ID" value="MCV2886297.1"/>
    <property type="molecule type" value="Genomic_DNA"/>
</dbReference>
<keyword evidence="1" id="KW-0378">Hydrolase</keyword>
<proteinExistence type="predicted"/>
<dbReference type="PANTHER" id="PTHR31377">
    <property type="entry name" value="AGMATINE DEIMINASE-RELATED"/>
    <property type="match status" value="1"/>
</dbReference>
<gene>
    <name evidence="2" type="ORF">OE749_16505</name>
</gene>